<evidence type="ECO:0000313" key="7">
    <source>
        <dbReference type="EMBL" id="MEJ5975158.1"/>
    </source>
</evidence>
<evidence type="ECO:0000256" key="3">
    <source>
        <dbReference type="ARBA" id="ARBA00023027"/>
    </source>
</evidence>
<dbReference type="EMBL" id="JBBHJZ010000001">
    <property type="protein sequence ID" value="MEJ5975158.1"/>
    <property type="molecule type" value="Genomic_DNA"/>
</dbReference>
<dbReference type="PRINTS" id="PR00081">
    <property type="entry name" value="GDHRDH"/>
</dbReference>
<dbReference type="Proteomes" id="UP001361239">
    <property type="component" value="Unassembled WGS sequence"/>
</dbReference>
<evidence type="ECO:0000256" key="2">
    <source>
        <dbReference type="ARBA" id="ARBA00023002"/>
    </source>
</evidence>
<comment type="caution">
    <text evidence="7">The sequence shown here is derived from an EMBL/GenBank/DDBJ whole genome shotgun (WGS) entry which is preliminary data.</text>
</comment>
<evidence type="ECO:0000256" key="1">
    <source>
        <dbReference type="ARBA" id="ARBA00006484"/>
    </source>
</evidence>
<evidence type="ECO:0000256" key="5">
    <source>
        <dbReference type="ARBA" id="ARBA00023221"/>
    </source>
</evidence>
<dbReference type="SMART" id="SM00822">
    <property type="entry name" value="PKS_KR"/>
    <property type="match status" value="1"/>
</dbReference>
<name>A0ABU8RQ79_9SPHN</name>
<proteinExistence type="inferred from homology"/>
<keyword evidence="5" id="KW-0753">Steroid metabolism</keyword>
<evidence type="ECO:0000313" key="8">
    <source>
        <dbReference type="Proteomes" id="UP001361239"/>
    </source>
</evidence>
<dbReference type="PRINTS" id="PR00080">
    <property type="entry name" value="SDRFAMILY"/>
</dbReference>
<dbReference type="InterPro" id="IPR036291">
    <property type="entry name" value="NAD(P)-bd_dom_sf"/>
</dbReference>
<organism evidence="7 8">
    <name type="scientific">Novosphingobium anseongense</name>
    <dbReference type="NCBI Taxonomy" id="3133436"/>
    <lineage>
        <taxon>Bacteria</taxon>
        <taxon>Pseudomonadati</taxon>
        <taxon>Pseudomonadota</taxon>
        <taxon>Alphaproteobacteria</taxon>
        <taxon>Sphingomonadales</taxon>
        <taxon>Sphingomonadaceae</taxon>
        <taxon>Novosphingobium</taxon>
    </lineage>
</organism>
<evidence type="ECO:0000256" key="4">
    <source>
        <dbReference type="ARBA" id="ARBA00023098"/>
    </source>
</evidence>
<dbReference type="PANTHER" id="PTHR43180">
    <property type="entry name" value="3-OXOACYL-(ACYL-CARRIER-PROTEIN) REDUCTASE (AFU_ORTHOLOGUE AFUA_6G11210)"/>
    <property type="match status" value="1"/>
</dbReference>
<dbReference type="Pfam" id="PF13561">
    <property type="entry name" value="adh_short_C2"/>
    <property type="match status" value="1"/>
</dbReference>
<accession>A0ABU8RQ79</accession>
<feature type="domain" description="Ketoreductase" evidence="6">
    <location>
        <begin position="7"/>
        <end position="260"/>
    </location>
</feature>
<comment type="similarity">
    <text evidence="1">Belongs to the short-chain dehydrogenases/reductases (SDR) family.</text>
</comment>
<keyword evidence="2" id="KW-0560">Oxidoreductase</keyword>
<gene>
    <name evidence="7" type="ORF">WG901_00795</name>
</gene>
<evidence type="ECO:0000259" key="6">
    <source>
        <dbReference type="SMART" id="SM00822"/>
    </source>
</evidence>
<dbReference type="CDD" id="cd05233">
    <property type="entry name" value="SDR_c"/>
    <property type="match status" value="1"/>
</dbReference>
<sequence>MGQLEGKVAVVTGGTMGIGAAIAEVFVEEGARVVIAGRNAEQGAALAQRLGASVRYRRTDVAQRDQVQALIDFALAEFGGLDAMVNNAAITGAFHNRFLDDDMADFDEVVRVNLAGVMYGSQIAARYMAGQGGGAIVNLSSIAAEVPGFALLAYRAAKAGVENFTRSLAIDLGEYGVRVNAIQPGHIPTRNSDFGAHPGLTAAQSAELNAIVDTIYNADQPLKRRGDPRDVAYAAAFLASDRAAYITGQVIAVDGGVTAGSAFNQNKLLSDARRDYLAKLGLE</sequence>
<dbReference type="SUPFAM" id="SSF51735">
    <property type="entry name" value="NAD(P)-binding Rossmann-fold domains"/>
    <property type="match status" value="1"/>
</dbReference>
<reference evidence="7 8" key="1">
    <citation type="submission" date="2024-03" db="EMBL/GenBank/DDBJ databases">
        <authorList>
            <person name="Jo J.-H."/>
        </authorList>
    </citation>
    <scope>NUCLEOTIDE SEQUENCE [LARGE SCALE GENOMIC DNA]</scope>
    <source>
        <strain evidence="7 8">PS1R-30</strain>
    </source>
</reference>
<dbReference type="Gene3D" id="3.40.50.720">
    <property type="entry name" value="NAD(P)-binding Rossmann-like Domain"/>
    <property type="match status" value="1"/>
</dbReference>
<dbReference type="PANTHER" id="PTHR43180:SF28">
    <property type="entry name" value="NAD(P)-BINDING ROSSMANN-FOLD SUPERFAMILY PROTEIN"/>
    <property type="match status" value="1"/>
</dbReference>
<dbReference type="RefSeq" id="WP_339585127.1">
    <property type="nucleotide sequence ID" value="NZ_JBBHJZ010000001.1"/>
</dbReference>
<dbReference type="NCBIfam" id="NF005559">
    <property type="entry name" value="PRK07231.1"/>
    <property type="match status" value="1"/>
</dbReference>
<keyword evidence="3" id="KW-0520">NAD</keyword>
<protein>
    <submittedName>
        <fullName evidence="7">SDR family NAD(P)-dependent oxidoreductase</fullName>
    </submittedName>
</protein>
<keyword evidence="4" id="KW-0443">Lipid metabolism</keyword>
<keyword evidence="8" id="KW-1185">Reference proteome</keyword>
<dbReference type="InterPro" id="IPR002347">
    <property type="entry name" value="SDR_fam"/>
</dbReference>
<dbReference type="InterPro" id="IPR057326">
    <property type="entry name" value="KR_dom"/>
</dbReference>